<dbReference type="AlphaFoldDB" id="B4D8Y1"/>
<comment type="caution">
    <text evidence="2">The sequence shown here is derived from an EMBL/GenBank/DDBJ whole genome shotgun (WGS) entry which is preliminary data.</text>
</comment>
<proteinExistence type="predicted"/>
<organism evidence="2 3">
    <name type="scientific">Chthoniobacter flavus Ellin428</name>
    <dbReference type="NCBI Taxonomy" id="497964"/>
    <lineage>
        <taxon>Bacteria</taxon>
        <taxon>Pseudomonadati</taxon>
        <taxon>Verrucomicrobiota</taxon>
        <taxon>Spartobacteria</taxon>
        <taxon>Chthoniobacterales</taxon>
        <taxon>Chthoniobacteraceae</taxon>
        <taxon>Chthoniobacter</taxon>
    </lineage>
</organism>
<keyword evidence="3" id="KW-1185">Reference proteome</keyword>
<dbReference type="RefSeq" id="WP_006982692.1">
    <property type="nucleotide sequence ID" value="NZ_ABVL01000024.1"/>
</dbReference>
<gene>
    <name evidence="2" type="ORF">CfE428DRAFT_5371</name>
</gene>
<dbReference type="Gene3D" id="3.40.50.150">
    <property type="entry name" value="Vaccinia Virus protein VP39"/>
    <property type="match status" value="1"/>
</dbReference>
<evidence type="ECO:0000313" key="3">
    <source>
        <dbReference type="Proteomes" id="UP000005824"/>
    </source>
</evidence>
<dbReference type="EMBL" id="ABVL01000024">
    <property type="protein sequence ID" value="EDY17026.1"/>
    <property type="molecule type" value="Genomic_DNA"/>
</dbReference>
<dbReference type="InParanoid" id="B4D8Y1"/>
<protein>
    <recommendedName>
        <fullName evidence="1">MnmC-like methyltransferase domain-containing protein</fullName>
    </recommendedName>
</protein>
<dbReference type="GO" id="GO:0016645">
    <property type="term" value="F:oxidoreductase activity, acting on the CH-NH group of donors"/>
    <property type="evidence" value="ECO:0007669"/>
    <property type="project" value="InterPro"/>
</dbReference>
<evidence type="ECO:0000313" key="2">
    <source>
        <dbReference type="EMBL" id="EDY17026.1"/>
    </source>
</evidence>
<dbReference type="PANTHER" id="PTHR39963">
    <property type="entry name" value="SLL0983 PROTEIN"/>
    <property type="match status" value="1"/>
</dbReference>
<dbReference type="InterPro" id="IPR008471">
    <property type="entry name" value="MnmC-like_methylTransf"/>
</dbReference>
<dbReference type="Proteomes" id="UP000005824">
    <property type="component" value="Unassembled WGS sequence"/>
</dbReference>
<name>B4D8Y1_9BACT</name>
<dbReference type="Pfam" id="PF05430">
    <property type="entry name" value="Methyltransf_30"/>
    <property type="match status" value="1"/>
</dbReference>
<dbReference type="SUPFAM" id="SSF53335">
    <property type="entry name" value="S-adenosyl-L-methionine-dependent methyltransferases"/>
    <property type="match status" value="1"/>
</dbReference>
<accession>B4D8Y1</accession>
<dbReference type="STRING" id="497964.CfE428DRAFT_5371"/>
<reference evidence="2 3" key="1">
    <citation type="journal article" date="2011" name="J. Bacteriol.">
        <title>Genome sequence of Chthoniobacter flavus Ellin428, an aerobic heterotrophic soil bacterium.</title>
        <authorList>
            <person name="Kant R."/>
            <person name="van Passel M.W."/>
            <person name="Palva A."/>
            <person name="Lucas S."/>
            <person name="Lapidus A."/>
            <person name="Glavina Del Rio T."/>
            <person name="Dalin E."/>
            <person name="Tice H."/>
            <person name="Bruce D."/>
            <person name="Goodwin L."/>
            <person name="Pitluck S."/>
            <person name="Larimer F.W."/>
            <person name="Land M.L."/>
            <person name="Hauser L."/>
            <person name="Sangwan P."/>
            <person name="de Vos W.M."/>
            <person name="Janssen P.H."/>
            <person name="Smidt H."/>
        </authorList>
    </citation>
    <scope>NUCLEOTIDE SEQUENCE [LARGE SCALE GENOMIC DNA]</scope>
    <source>
        <strain evidence="2 3">Ellin428</strain>
    </source>
</reference>
<evidence type="ECO:0000259" key="1">
    <source>
        <dbReference type="Pfam" id="PF05430"/>
    </source>
</evidence>
<dbReference type="eggNOG" id="COG4121">
    <property type="taxonomic scope" value="Bacteria"/>
</dbReference>
<feature type="domain" description="MnmC-like methyltransferase" evidence="1">
    <location>
        <begin position="134"/>
        <end position="230"/>
    </location>
</feature>
<sequence length="283" mass="30882">MFSENQPATFELVTVQSGVRSLRSREHGETFHPVVGPMTEAVALHVRQQRLVERAAATNGSFVIWDVGLGAAANAIAAVEALAEQADTGIRVELHSFDVNESALRFALTHAEDLGYLVPHVAAIQDLLTKGESRQANIHWRFHAGDFHATMSAGPAPHAVLYDPYSPQTNPEMWTLDHFTRLRGCLSPDAPCLLTNYTRSTAVRVTLLLAGFFVGCGHATGEKDQTTIASNDLSLIEEPLDAGWLRRVHRSTNGAPLRPGVQRPAAISLEDWARLSAHPQFRG</sequence>
<dbReference type="PANTHER" id="PTHR39963:SF1">
    <property type="entry name" value="MNMC-LIKE METHYLTRANSFERASE DOMAIN-CONTAINING PROTEIN"/>
    <property type="match status" value="1"/>
</dbReference>
<dbReference type="InterPro" id="IPR029063">
    <property type="entry name" value="SAM-dependent_MTases_sf"/>
</dbReference>